<dbReference type="Proteomes" id="UP001642484">
    <property type="component" value="Unassembled WGS sequence"/>
</dbReference>
<comment type="caution">
    <text evidence="3">The sequence shown here is derived from an EMBL/GenBank/DDBJ whole genome shotgun (WGS) entry which is preliminary data.</text>
</comment>
<evidence type="ECO:0000313" key="4">
    <source>
        <dbReference type="Proteomes" id="UP001642484"/>
    </source>
</evidence>
<dbReference type="PANTHER" id="PTHR15955">
    <property type="entry name" value="RWD DOMAIN CONTAINING PROTEIN 2"/>
    <property type="match status" value="1"/>
</dbReference>
<name>A0ABP0IJP2_9DINO</name>
<dbReference type="InterPro" id="IPR017359">
    <property type="entry name" value="Phi-like"/>
</dbReference>
<organism evidence="3 4">
    <name type="scientific">Durusdinium trenchii</name>
    <dbReference type="NCBI Taxonomy" id="1381693"/>
    <lineage>
        <taxon>Eukaryota</taxon>
        <taxon>Sar</taxon>
        <taxon>Alveolata</taxon>
        <taxon>Dinophyceae</taxon>
        <taxon>Suessiales</taxon>
        <taxon>Symbiodiniaceae</taxon>
        <taxon>Durusdinium</taxon>
    </lineage>
</organism>
<feature type="region of interest" description="Disordered" evidence="1">
    <location>
        <begin position="329"/>
        <end position="372"/>
    </location>
</feature>
<keyword evidence="4" id="KW-1185">Reference proteome</keyword>
<dbReference type="PANTHER" id="PTHR15955:SF8">
    <property type="entry name" value="RWD DOMAIN-CONTAINING PROTEIN 2B-RELATED"/>
    <property type="match status" value="1"/>
</dbReference>
<accession>A0ABP0IJP2</accession>
<proteinExistence type="predicted"/>
<reference evidence="3 4" key="1">
    <citation type="submission" date="2024-02" db="EMBL/GenBank/DDBJ databases">
        <authorList>
            <person name="Chen Y."/>
            <person name="Shah S."/>
            <person name="Dougan E. K."/>
            <person name="Thang M."/>
            <person name="Chan C."/>
        </authorList>
    </citation>
    <scope>NUCLEOTIDE SEQUENCE [LARGE SCALE GENOMIC DNA]</scope>
</reference>
<feature type="compositionally biased region" description="Acidic residues" evidence="1">
    <location>
        <begin position="331"/>
        <end position="364"/>
    </location>
</feature>
<gene>
    <name evidence="3" type="ORF">CCMP2556_LOCUS6898</name>
</gene>
<evidence type="ECO:0000256" key="2">
    <source>
        <dbReference type="SAM" id="SignalP"/>
    </source>
</evidence>
<dbReference type="CDD" id="cd24163">
    <property type="entry name" value="RWDD2_C"/>
    <property type="match status" value="1"/>
</dbReference>
<feature type="signal peptide" evidence="2">
    <location>
        <begin position="1"/>
        <end position="25"/>
    </location>
</feature>
<dbReference type="EMBL" id="CAXAMN010003036">
    <property type="protein sequence ID" value="CAK9002548.1"/>
    <property type="molecule type" value="Genomic_DNA"/>
</dbReference>
<evidence type="ECO:0000256" key="1">
    <source>
        <dbReference type="SAM" id="MobiDB-lite"/>
    </source>
</evidence>
<keyword evidence="2" id="KW-0732">Signal</keyword>
<feature type="chain" id="PRO_5047514707" evidence="2">
    <location>
        <begin position="26"/>
        <end position="508"/>
    </location>
</feature>
<protein>
    <submittedName>
        <fullName evidence="3">Uncharacterized protein</fullName>
    </submittedName>
</protein>
<sequence>MTHGATCRVFLILCCAPVFVPPIWPRAPRTSLRSQLRSLPERNADLGRANGFFPYTYADFQRTPEEVWTVWEAAVPDEQTRSGLAQMDLPEASRWALLVESLRWAARGHDFLSTWAESAQGLPKETLQTEMSSQSSASTLIRLAVKALAELLARSRQPVEKSEFCALLWFLEFSLSEQARDEKQISDMWTSVLQALQDQKVERLDPGVKGADLLVCVGDVLRVIHECCSAMKLKCPWPKDISYLDADALLFVNMVKAFEKEKSKWKPVASSFKAARAAQNLRQLVYSAPFQMDTIMQRYRKLFQNAKSDQEMLIGSSLQLGLKVDKKEEAVEASEQDEVEDLEELEEEDVEEDVEDDDEEDEEDVPKLSLEQRRQARVEWDPEVIRHQTSTEDAEVADQLGRAAMYMHHITAPWKQRFIREAAKRAGLSGICVFGKPGRILVEGPFVMVSEYTARIKSWPWKRCDLEGPWTVNASEGRAFKGFREIPKVDFKKEVAAAGISLKGIRAS</sequence>
<dbReference type="InterPro" id="IPR059181">
    <property type="entry name" value="RWDD2A-B_C"/>
</dbReference>
<evidence type="ECO:0000313" key="3">
    <source>
        <dbReference type="EMBL" id="CAK9002548.1"/>
    </source>
</evidence>